<dbReference type="PANTHER" id="PTHR35866:SF2">
    <property type="entry name" value="YKGJ FAMILY CYSTEINE CLUSTER PROTEIN"/>
    <property type="match status" value="1"/>
</dbReference>
<dbReference type="Pfam" id="PF03692">
    <property type="entry name" value="CxxCxxCC"/>
    <property type="match status" value="1"/>
</dbReference>
<dbReference type="STRING" id="1873524.HSR6_1524"/>
<dbReference type="Proteomes" id="UP000185608">
    <property type="component" value="Chromosome"/>
</dbReference>
<gene>
    <name evidence="2" type="ORF">HTSR_1452</name>
</gene>
<organism evidence="2 3">
    <name type="scientific">Halodesulfurarchaeum formicicum</name>
    <dbReference type="NCBI Taxonomy" id="1873524"/>
    <lineage>
        <taxon>Archaea</taxon>
        <taxon>Methanobacteriati</taxon>
        <taxon>Methanobacteriota</taxon>
        <taxon>Stenosarchaea group</taxon>
        <taxon>Halobacteria</taxon>
        <taxon>Halobacteriales</taxon>
        <taxon>Halobacteriaceae</taxon>
        <taxon>Halodesulfurarchaeum</taxon>
    </lineage>
</organism>
<dbReference type="EMBL" id="CP016070">
    <property type="protein sequence ID" value="AOW80628.1"/>
    <property type="molecule type" value="Genomic_DNA"/>
</dbReference>
<dbReference type="RefSeq" id="WP_070365308.1">
    <property type="nucleotide sequence ID" value="NZ_CP016070.1"/>
</dbReference>
<dbReference type="GeneID" id="29829445"/>
<evidence type="ECO:0008006" key="4">
    <source>
        <dbReference type="Google" id="ProtNLM"/>
    </source>
</evidence>
<evidence type="ECO:0000256" key="1">
    <source>
        <dbReference type="SAM" id="MobiDB-lite"/>
    </source>
</evidence>
<proteinExistence type="predicted"/>
<sequence length="216" mass="23652">MERLVAALEFARQLDLEPIARHLQEIGFECTRCGRCCSAADGEPHTATVFPDEVRAIQTETGDEWAEIARPMPFGIEDGTGETFEWALQTAPNGDCTFLTSEDDRTRCSIYGSRPLLCQTYPFSLSLPGTGVSEDAAVESAGRVRASACPGLGAELDAERARSMAERLKTRAVRELEETIALREHYEPVPDPEGVIVHDSEGAKYPDGTAFEGTRR</sequence>
<protein>
    <recommendedName>
        <fullName evidence="4">Fe-S oxidoreductase</fullName>
    </recommendedName>
</protein>
<evidence type="ECO:0000313" key="2">
    <source>
        <dbReference type="EMBL" id="AOW80628.1"/>
    </source>
</evidence>
<name>A0A1D8S5J3_9EURY</name>
<reference evidence="2 3" key="1">
    <citation type="submission" date="2016-06" db="EMBL/GenBank/DDBJ databases">
        <title>Discovery of anaerobic lithoheterotrophic haloarchaeon capable of sulfur respiration by hydrogen and formate.</title>
        <authorList>
            <person name="Sorokin D.Y."/>
            <person name="Kublanov I.V."/>
            <person name="Roman P."/>
            <person name="Sinninghe Damste J.S."/>
            <person name="Golyshin P.N."/>
            <person name="Rojo D."/>
            <person name="Ciordia S."/>
            <person name="Mena Md.C."/>
            <person name="Ferrer M."/>
            <person name="Smedile F."/>
            <person name="Messina E."/>
            <person name="La Cono V."/>
            <person name="Yakimov M.M."/>
        </authorList>
    </citation>
    <scope>NUCLEOTIDE SEQUENCE [LARGE SCALE GENOMIC DNA]</scope>
    <source>
        <strain evidence="2 3">HTSR1</strain>
    </source>
</reference>
<dbReference type="KEGG" id="halh:HTSR_1452"/>
<dbReference type="InterPro" id="IPR005358">
    <property type="entry name" value="Puta_zinc/iron-chelating_dom"/>
</dbReference>
<dbReference type="PATRIC" id="fig|1855411.3.peg.1455"/>
<feature type="region of interest" description="Disordered" evidence="1">
    <location>
        <begin position="191"/>
        <end position="216"/>
    </location>
</feature>
<accession>A0A1D8S5J3</accession>
<dbReference type="AlphaFoldDB" id="A0A1D8S5J3"/>
<dbReference type="PANTHER" id="PTHR35866">
    <property type="entry name" value="PUTATIVE-RELATED"/>
    <property type="match status" value="1"/>
</dbReference>
<evidence type="ECO:0000313" key="3">
    <source>
        <dbReference type="Proteomes" id="UP000185608"/>
    </source>
</evidence>